<dbReference type="InterPro" id="IPR001387">
    <property type="entry name" value="Cro/C1-type_HTH"/>
</dbReference>
<dbReference type="EMBL" id="JACSNX010000014">
    <property type="protein sequence ID" value="MBM6851656.1"/>
    <property type="molecule type" value="Genomic_DNA"/>
</dbReference>
<dbReference type="Pfam" id="PF01381">
    <property type="entry name" value="HTH_3"/>
    <property type="match status" value="1"/>
</dbReference>
<dbReference type="InterPro" id="IPR010982">
    <property type="entry name" value="Lambda_DNA-bd_dom_sf"/>
</dbReference>
<reference evidence="2 3" key="1">
    <citation type="journal article" date="2021" name="Sci. Rep.">
        <title>The distribution of antibiotic resistance genes in chicken gut microbiota commensals.</title>
        <authorList>
            <person name="Juricova H."/>
            <person name="Matiasovicova J."/>
            <person name="Kubasova T."/>
            <person name="Cejkova D."/>
            <person name="Rychlik I."/>
        </authorList>
    </citation>
    <scope>NUCLEOTIDE SEQUENCE [LARGE SCALE GENOMIC DNA]</scope>
    <source>
        <strain evidence="2 3">An411</strain>
    </source>
</reference>
<feature type="domain" description="HTH cro/C1-type" evidence="1">
    <location>
        <begin position="11"/>
        <end position="66"/>
    </location>
</feature>
<evidence type="ECO:0000259" key="1">
    <source>
        <dbReference type="PROSITE" id="PS50943"/>
    </source>
</evidence>
<comment type="caution">
    <text evidence="2">The sequence shown here is derived from an EMBL/GenBank/DDBJ whole genome shotgun (WGS) entry which is preliminary data.</text>
</comment>
<evidence type="ECO:0000313" key="3">
    <source>
        <dbReference type="Proteomes" id="UP000719500"/>
    </source>
</evidence>
<dbReference type="CDD" id="cd00093">
    <property type="entry name" value="HTH_XRE"/>
    <property type="match status" value="1"/>
</dbReference>
<sequence>MDTRTAVANRLIRLCGEKGLTIHKLAILSGVSPSTVKSILYGKSRNPGVVTIKLLCDGLEISLEEFFSGPEFASLEPELK</sequence>
<evidence type="ECO:0000313" key="2">
    <source>
        <dbReference type="EMBL" id="MBM6851656.1"/>
    </source>
</evidence>
<protein>
    <submittedName>
        <fullName evidence="2">Helix-turn-helix transcriptional regulator</fullName>
    </submittedName>
</protein>
<dbReference type="Proteomes" id="UP000719500">
    <property type="component" value="Unassembled WGS sequence"/>
</dbReference>
<dbReference type="SMART" id="SM00530">
    <property type="entry name" value="HTH_XRE"/>
    <property type="match status" value="1"/>
</dbReference>
<dbReference type="RefSeq" id="WP_204804595.1">
    <property type="nucleotide sequence ID" value="NZ_JACSNS010000011.1"/>
</dbReference>
<accession>A0ABS2FXP1</accession>
<keyword evidence="3" id="KW-1185">Reference proteome</keyword>
<name>A0ABS2FXP1_9FIRM</name>
<proteinExistence type="predicted"/>
<organism evidence="2 3">
    <name type="scientific">Oscillibacter valericigenes</name>
    <dbReference type="NCBI Taxonomy" id="351091"/>
    <lineage>
        <taxon>Bacteria</taxon>
        <taxon>Bacillati</taxon>
        <taxon>Bacillota</taxon>
        <taxon>Clostridia</taxon>
        <taxon>Eubacteriales</taxon>
        <taxon>Oscillospiraceae</taxon>
        <taxon>Oscillibacter</taxon>
    </lineage>
</organism>
<dbReference type="PROSITE" id="PS50943">
    <property type="entry name" value="HTH_CROC1"/>
    <property type="match status" value="1"/>
</dbReference>
<dbReference type="Gene3D" id="1.10.260.40">
    <property type="entry name" value="lambda repressor-like DNA-binding domains"/>
    <property type="match status" value="1"/>
</dbReference>
<dbReference type="SUPFAM" id="SSF47413">
    <property type="entry name" value="lambda repressor-like DNA-binding domains"/>
    <property type="match status" value="1"/>
</dbReference>
<gene>
    <name evidence="2" type="ORF">H9X91_09440</name>
</gene>